<evidence type="ECO:0000256" key="2">
    <source>
        <dbReference type="ARBA" id="ARBA00013194"/>
    </source>
</evidence>
<dbReference type="Proteomes" id="UP000183794">
    <property type="component" value="Unassembled WGS sequence"/>
</dbReference>
<dbReference type="Gene3D" id="3.10.50.40">
    <property type="match status" value="1"/>
</dbReference>
<evidence type="ECO:0000313" key="7">
    <source>
        <dbReference type="EMBL" id="SGZ13181.1"/>
    </source>
</evidence>
<dbReference type="GO" id="GO:0003755">
    <property type="term" value="F:peptidyl-prolyl cis-trans isomerase activity"/>
    <property type="evidence" value="ECO:0007669"/>
    <property type="project" value="UniProtKB-KW"/>
</dbReference>
<evidence type="ECO:0000259" key="6">
    <source>
        <dbReference type="PROSITE" id="PS50198"/>
    </source>
</evidence>
<dbReference type="PANTHER" id="PTHR43629">
    <property type="entry name" value="PEPTIDYL-PROLYL CIS-TRANS ISOMERASE"/>
    <property type="match status" value="1"/>
</dbReference>
<accession>A0A1L0C225</accession>
<evidence type="ECO:0000313" key="8">
    <source>
        <dbReference type="Proteomes" id="UP000183794"/>
    </source>
</evidence>
<dbReference type="OrthoDB" id="14196at2"/>
<evidence type="ECO:0000256" key="4">
    <source>
        <dbReference type="ARBA" id="ARBA00023235"/>
    </source>
</evidence>
<feature type="domain" description="PpiC" evidence="6">
    <location>
        <begin position="2"/>
        <end position="91"/>
    </location>
</feature>
<dbReference type="RefSeq" id="WP_075518398.1">
    <property type="nucleotide sequence ID" value="NZ_FPLD01000103.1"/>
</dbReference>
<protein>
    <recommendedName>
        <fullName evidence="2">peptidylprolyl isomerase</fullName>
        <ecNumber evidence="2">5.2.1.8</ecNumber>
    </recommendedName>
</protein>
<dbReference type="SUPFAM" id="SSF54534">
    <property type="entry name" value="FKBP-like"/>
    <property type="match status" value="1"/>
</dbReference>
<dbReference type="AlphaFoldDB" id="A0A1L0C225"/>
<keyword evidence="3 5" id="KW-0697">Rotamase</keyword>
<dbReference type="NCBIfam" id="NF011969">
    <property type="entry name" value="PRK15441.1"/>
    <property type="match status" value="1"/>
</dbReference>
<evidence type="ECO:0000256" key="1">
    <source>
        <dbReference type="ARBA" id="ARBA00000971"/>
    </source>
</evidence>
<dbReference type="EC" id="5.2.1.8" evidence="2"/>
<dbReference type="PROSITE" id="PS50198">
    <property type="entry name" value="PPIC_PPIASE_2"/>
    <property type="match status" value="1"/>
</dbReference>
<gene>
    <name evidence="7" type="ORF">NVI5450_3910</name>
</gene>
<keyword evidence="4 5" id="KW-0413">Isomerase</keyword>
<reference evidence="7 8" key="1">
    <citation type="submission" date="2016-11" db="EMBL/GenBank/DDBJ databases">
        <authorList>
            <person name="Jaros S."/>
            <person name="Januszkiewicz K."/>
            <person name="Wedrychowicz H."/>
        </authorList>
    </citation>
    <scope>NUCLEOTIDE SEQUENCE [LARGE SCALE GENOMIC DNA]</scope>
    <source>
        <strain evidence="7">NVI 5450</strain>
    </source>
</reference>
<evidence type="ECO:0000256" key="3">
    <source>
        <dbReference type="ARBA" id="ARBA00023110"/>
    </source>
</evidence>
<name>A0A1L0C225_9GAMM</name>
<dbReference type="InterPro" id="IPR000297">
    <property type="entry name" value="PPIase_PpiC"/>
</dbReference>
<dbReference type="InterPro" id="IPR052204">
    <property type="entry name" value="PpiC/parvulin_rotamase"/>
</dbReference>
<dbReference type="InterPro" id="IPR046357">
    <property type="entry name" value="PPIase_dom_sf"/>
</dbReference>
<comment type="catalytic activity">
    <reaction evidence="1">
        <text>[protein]-peptidylproline (omega=180) = [protein]-peptidylproline (omega=0)</text>
        <dbReference type="Rhea" id="RHEA:16237"/>
        <dbReference type="Rhea" id="RHEA-COMP:10747"/>
        <dbReference type="Rhea" id="RHEA-COMP:10748"/>
        <dbReference type="ChEBI" id="CHEBI:83833"/>
        <dbReference type="ChEBI" id="CHEBI:83834"/>
        <dbReference type="EC" id="5.2.1.8"/>
    </reaction>
</comment>
<sequence>MASTAAALHILVKHEDKVYEILEKLEKGGNFQKLAKSHSICPSKKDGGNLGEFRKGAMVPAFDKAVFNGEILANLGPVKTKFGYHIIKVLFRT</sequence>
<evidence type="ECO:0000256" key="5">
    <source>
        <dbReference type="PROSITE-ProRule" id="PRU00278"/>
    </source>
</evidence>
<dbReference type="PANTHER" id="PTHR43629:SF3">
    <property type="entry name" value="PEPTIDYL-PROLYL CIS-TRANS ISOMERASE C"/>
    <property type="match status" value="1"/>
</dbReference>
<proteinExistence type="predicted"/>
<organism evidence="7 8">
    <name type="scientific">Moritella viscosa</name>
    <dbReference type="NCBI Taxonomy" id="80854"/>
    <lineage>
        <taxon>Bacteria</taxon>
        <taxon>Pseudomonadati</taxon>
        <taxon>Pseudomonadota</taxon>
        <taxon>Gammaproteobacteria</taxon>
        <taxon>Alteromonadales</taxon>
        <taxon>Moritellaceae</taxon>
        <taxon>Moritella</taxon>
    </lineage>
</organism>
<dbReference type="Pfam" id="PF00639">
    <property type="entry name" value="Rotamase"/>
    <property type="match status" value="1"/>
</dbReference>
<dbReference type="EMBL" id="FPLD01000103">
    <property type="protein sequence ID" value="SGZ13181.1"/>
    <property type="molecule type" value="Genomic_DNA"/>
</dbReference>